<protein>
    <submittedName>
        <fullName evidence="3">UBC-like protein</fullName>
    </submittedName>
</protein>
<dbReference type="SUPFAM" id="SSF54495">
    <property type="entry name" value="UBC-like"/>
    <property type="match status" value="1"/>
</dbReference>
<dbReference type="PANTHER" id="PTHR24067">
    <property type="entry name" value="UBIQUITIN-CONJUGATING ENZYME E2"/>
    <property type="match status" value="1"/>
</dbReference>
<dbReference type="PROSITE" id="PS50127">
    <property type="entry name" value="UBC_2"/>
    <property type="match status" value="1"/>
</dbReference>
<dbReference type="Pfam" id="PF00179">
    <property type="entry name" value="UQ_con"/>
    <property type="match status" value="1"/>
</dbReference>
<keyword evidence="1" id="KW-0833">Ubl conjugation pathway</keyword>
<evidence type="ECO:0000259" key="2">
    <source>
        <dbReference type="PROSITE" id="PS50127"/>
    </source>
</evidence>
<dbReference type="EMBL" id="KZ819510">
    <property type="protein sequence ID" value="PWN38969.1"/>
    <property type="molecule type" value="Genomic_DNA"/>
</dbReference>
<dbReference type="CDD" id="cd23799">
    <property type="entry name" value="UBCc_UBE2J"/>
    <property type="match status" value="1"/>
</dbReference>
<dbReference type="STRING" id="1522189.A0A316VMW1"/>
<keyword evidence="4" id="KW-1185">Reference proteome</keyword>
<organism evidence="3 4">
    <name type="scientific">Ceraceosorus guamensis</name>
    <dbReference type="NCBI Taxonomy" id="1522189"/>
    <lineage>
        <taxon>Eukaryota</taxon>
        <taxon>Fungi</taxon>
        <taxon>Dikarya</taxon>
        <taxon>Basidiomycota</taxon>
        <taxon>Ustilaginomycotina</taxon>
        <taxon>Exobasidiomycetes</taxon>
        <taxon>Ceraceosorales</taxon>
        <taxon>Ceraceosoraceae</taxon>
        <taxon>Ceraceosorus</taxon>
    </lineage>
</organism>
<name>A0A316VMW1_9BASI</name>
<dbReference type="FunFam" id="3.10.110.10:FF:000086">
    <property type="entry name" value="Ubiquitin-conjugating enzyme E2 J1"/>
    <property type="match status" value="1"/>
</dbReference>
<dbReference type="OrthoDB" id="1158011at2759"/>
<dbReference type="Proteomes" id="UP000245783">
    <property type="component" value="Unassembled WGS sequence"/>
</dbReference>
<dbReference type="RefSeq" id="XP_025366129.1">
    <property type="nucleotide sequence ID" value="XM_025512096.1"/>
</dbReference>
<dbReference type="SMART" id="SM00212">
    <property type="entry name" value="UBCc"/>
    <property type="match status" value="1"/>
</dbReference>
<reference evidence="3 4" key="1">
    <citation type="journal article" date="2018" name="Mol. Biol. Evol.">
        <title>Broad Genomic Sampling Reveals a Smut Pathogenic Ancestry of the Fungal Clade Ustilaginomycotina.</title>
        <authorList>
            <person name="Kijpornyongpan T."/>
            <person name="Mondo S.J."/>
            <person name="Barry K."/>
            <person name="Sandor L."/>
            <person name="Lee J."/>
            <person name="Lipzen A."/>
            <person name="Pangilinan J."/>
            <person name="LaButti K."/>
            <person name="Hainaut M."/>
            <person name="Henrissat B."/>
            <person name="Grigoriev I.V."/>
            <person name="Spatafora J.W."/>
            <person name="Aime M.C."/>
        </authorList>
    </citation>
    <scope>NUCLEOTIDE SEQUENCE [LARGE SCALE GENOMIC DNA]</scope>
    <source>
        <strain evidence="3 4">MCA 4658</strain>
    </source>
</reference>
<dbReference type="InterPro" id="IPR050113">
    <property type="entry name" value="Ub_conjugating_enzyme"/>
</dbReference>
<dbReference type="AlphaFoldDB" id="A0A316VMW1"/>
<evidence type="ECO:0000256" key="1">
    <source>
        <dbReference type="ARBA" id="ARBA00022786"/>
    </source>
</evidence>
<dbReference type="Gene3D" id="3.10.110.10">
    <property type="entry name" value="Ubiquitin Conjugating Enzyme"/>
    <property type="match status" value="1"/>
</dbReference>
<accession>A0A316VMW1</accession>
<evidence type="ECO:0000313" key="4">
    <source>
        <dbReference type="Proteomes" id="UP000245783"/>
    </source>
</evidence>
<dbReference type="InParanoid" id="A0A316VMW1"/>
<evidence type="ECO:0000313" key="3">
    <source>
        <dbReference type="EMBL" id="PWN38969.1"/>
    </source>
</evidence>
<sequence length="173" mass="19213">MSSSSSFSSAPSVNKKSSSIKRILSEAREMCSDASTEYTAAPLEDNLFEWHFTLRGARGTEFEQGIYHGRIILPVEYPFRPPSVILLTPNGRWETGKKICLTFTGFHEECWAPAWGIRTALLGVQAFMNAKKEAAVGVGALDVDGQERERMAKASRDWTCHVCAKKNAELLPE</sequence>
<proteinExistence type="predicted"/>
<gene>
    <name evidence="3" type="ORF">IE81DRAFT_295528</name>
</gene>
<dbReference type="InterPro" id="IPR016135">
    <property type="entry name" value="UBQ-conjugating_enzyme/RWD"/>
</dbReference>
<feature type="domain" description="UBC core" evidence="2">
    <location>
        <begin position="18"/>
        <end position="169"/>
    </location>
</feature>
<feature type="non-terminal residue" evidence="3">
    <location>
        <position position="173"/>
    </location>
</feature>
<dbReference type="GeneID" id="37033966"/>
<dbReference type="InterPro" id="IPR000608">
    <property type="entry name" value="UBC"/>
</dbReference>